<keyword evidence="9" id="KW-1185">Reference proteome</keyword>
<sequence>MNLWLAIFLILAAFLGGMVAGMFLARRQMEDYLEKNPPLNEDVVRTMMSSMGQKPSEAKVQQVVRQINKQQKNAKKKAKKK</sequence>
<dbReference type="InterPro" id="IPR005359">
    <property type="entry name" value="UPF0154"/>
</dbReference>
<accession>A0ABS5B3K1</accession>
<evidence type="ECO:0000313" key="9">
    <source>
        <dbReference type="Proteomes" id="UP001519296"/>
    </source>
</evidence>
<gene>
    <name evidence="8" type="ORF">C4K46_05595</name>
</gene>
<reference evidence="8 9" key="1">
    <citation type="submission" date="2018-02" db="EMBL/GenBank/DDBJ databases">
        <title>Draft genome sequence of Streptococcus oricebi CCUG 70868T type strain.</title>
        <authorList>
            <person name="Mendez V."/>
            <person name="Salva-Serra F."/>
            <person name="Jaen-Luchoro D."/>
            <person name="Gonzales-Siles L."/>
            <person name="Karlsson R."/>
            <person name="Engstrom-Jakobsson H."/>
            <person name="Busquets A."/>
            <person name="Gomila M."/>
            <person name="Pineiro-Iglesias B."/>
            <person name="Bennasar-Figueras A."/>
            <person name="Seeger M."/>
            <person name="Moore E."/>
        </authorList>
    </citation>
    <scope>NUCLEOTIDE SEQUENCE [LARGE SCALE GENOMIC DNA]</scope>
    <source>
        <strain evidence="8 9">CCUG 70868</strain>
    </source>
</reference>
<keyword evidence="6" id="KW-1003">Cell membrane</keyword>
<evidence type="ECO:0000256" key="6">
    <source>
        <dbReference type="HAMAP-Rule" id="MF_00363"/>
    </source>
</evidence>
<dbReference type="HAMAP" id="MF_00363">
    <property type="entry name" value="UPF0154"/>
    <property type="match status" value="1"/>
</dbReference>
<keyword evidence="5 6" id="KW-0472">Membrane</keyword>
<dbReference type="EMBL" id="PRDG01000003">
    <property type="protein sequence ID" value="MBP2623412.1"/>
    <property type="molecule type" value="Genomic_DNA"/>
</dbReference>
<comment type="similarity">
    <text evidence="2 6">Belongs to the UPF0154 family.</text>
</comment>
<dbReference type="Pfam" id="PF03672">
    <property type="entry name" value="UPF0154"/>
    <property type="match status" value="1"/>
</dbReference>
<keyword evidence="4 6" id="KW-1133">Transmembrane helix</keyword>
<organism evidence="8 9">
    <name type="scientific">Streptococcus oricebi</name>
    <dbReference type="NCBI Taxonomy" id="1547447"/>
    <lineage>
        <taxon>Bacteria</taxon>
        <taxon>Bacillati</taxon>
        <taxon>Bacillota</taxon>
        <taxon>Bacilli</taxon>
        <taxon>Lactobacillales</taxon>
        <taxon>Streptococcaceae</taxon>
        <taxon>Streptococcus</taxon>
    </lineage>
</organism>
<evidence type="ECO:0000256" key="3">
    <source>
        <dbReference type="ARBA" id="ARBA00022692"/>
    </source>
</evidence>
<feature type="compositionally biased region" description="Basic residues" evidence="7">
    <location>
        <begin position="72"/>
        <end position="81"/>
    </location>
</feature>
<name>A0ABS5B3K1_9STRE</name>
<comment type="caution">
    <text evidence="8">The sequence shown here is derived from an EMBL/GenBank/DDBJ whole genome shotgun (WGS) entry which is preliminary data.</text>
</comment>
<feature type="region of interest" description="Disordered" evidence="7">
    <location>
        <begin position="50"/>
        <end position="81"/>
    </location>
</feature>
<dbReference type="Proteomes" id="UP001519296">
    <property type="component" value="Unassembled WGS sequence"/>
</dbReference>
<evidence type="ECO:0000256" key="7">
    <source>
        <dbReference type="SAM" id="MobiDB-lite"/>
    </source>
</evidence>
<keyword evidence="3 6" id="KW-0812">Transmembrane</keyword>
<evidence type="ECO:0000256" key="4">
    <source>
        <dbReference type="ARBA" id="ARBA00022989"/>
    </source>
</evidence>
<dbReference type="RefSeq" id="WP_209627910.1">
    <property type="nucleotide sequence ID" value="NZ_PRDG01000003.1"/>
</dbReference>
<comment type="subcellular location">
    <subcellularLocation>
        <location evidence="6">Cell membrane</location>
        <topology evidence="6">Single-pass membrane protein</topology>
    </subcellularLocation>
    <subcellularLocation>
        <location evidence="1">Membrane</location>
        <topology evidence="1">Single-pass membrane protein</topology>
    </subcellularLocation>
</comment>
<evidence type="ECO:0000256" key="2">
    <source>
        <dbReference type="ARBA" id="ARBA00006694"/>
    </source>
</evidence>
<evidence type="ECO:0000256" key="1">
    <source>
        <dbReference type="ARBA" id="ARBA00004167"/>
    </source>
</evidence>
<proteinExistence type="inferred from homology"/>
<feature type="transmembrane region" description="Helical" evidence="6">
    <location>
        <begin position="6"/>
        <end position="25"/>
    </location>
</feature>
<protein>
    <recommendedName>
        <fullName evidence="6">UPF0154 protein C4K46_05595</fullName>
    </recommendedName>
</protein>
<evidence type="ECO:0000256" key="5">
    <source>
        <dbReference type="ARBA" id="ARBA00023136"/>
    </source>
</evidence>
<evidence type="ECO:0000313" key="8">
    <source>
        <dbReference type="EMBL" id="MBP2623412.1"/>
    </source>
</evidence>